<sequence>MIPVYEELRRMAVFAMVVEEGSMNGAAKRLGITPSAVSQHIRRLETDSGVALLHRTTRKLTLTTAGSTYYRGCRQMLEAAREVRQRLDEMRDAPVGELRISAPVGFGGMILPEALAPLLAANPGLSLELLLHDEQIDLVAHRIDLAVRLGEQTPGLIARHLADTGMMLCAAPACLAAHPAIRHPRDLEKAQWLALGEERAVTLTHADGRTETCRPVARLRSNSIIATRRFTLAGLGVSLQPTQEITQELASGRLLPVLPDWRAPALGVFAVTRTRELPARVRHAIDALRHYLSGR</sequence>
<dbReference type="Gene3D" id="3.40.190.290">
    <property type="match status" value="1"/>
</dbReference>
<evidence type="ECO:0000313" key="6">
    <source>
        <dbReference type="EMBL" id="GGY06453.1"/>
    </source>
</evidence>
<dbReference type="PANTHER" id="PTHR30537:SF30">
    <property type="entry name" value="TRANSCRIPTIONAL REGULATOR-RELATED"/>
    <property type="match status" value="1"/>
</dbReference>
<keyword evidence="4" id="KW-0804">Transcription</keyword>
<dbReference type="EMBL" id="BMYX01000002">
    <property type="protein sequence ID" value="GGY06453.1"/>
    <property type="molecule type" value="Genomic_DNA"/>
</dbReference>
<dbReference type="SUPFAM" id="SSF53850">
    <property type="entry name" value="Periplasmic binding protein-like II"/>
    <property type="match status" value="1"/>
</dbReference>
<dbReference type="GO" id="GO:0043565">
    <property type="term" value="F:sequence-specific DNA binding"/>
    <property type="evidence" value="ECO:0007669"/>
    <property type="project" value="TreeGrafter"/>
</dbReference>
<dbReference type="PANTHER" id="PTHR30537">
    <property type="entry name" value="HTH-TYPE TRANSCRIPTIONAL REGULATOR"/>
    <property type="match status" value="1"/>
</dbReference>
<evidence type="ECO:0000256" key="3">
    <source>
        <dbReference type="ARBA" id="ARBA00023125"/>
    </source>
</evidence>
<dbReference type="SUPFAM" id="SSF46785">
    <property type="entry name" value="Winged helix' DNA-binding domain"/>
    <property type="match status" value="1"/>
</dbReference>
<evidence type="ECO:0000313" key="7">
    <source>
        <dbReference type="Proteomes" id="UP000645257"/>
    </source>
</evidence>
<keyword evidence="2" id="KW-0805">Transcription regulation</keyword>
<comment type="caution">
    <text evidence="6">The sequence shown here is derived from an EMBL/GenBank/DDBJ whole genome shotgun (WGS) entry which is preliminary data.</text>
</comment>
<dbReference type="InterPro" id="IPR058163">
    <property type="entry name" value="LysR-type_TF_proteobact-type"/>
</dbReference>
<comment type="similarity">
    <text evidence="1">Belongs to the LysR transcriptional regulatory family.</text>
</comment>
<feature type="domain" description="HTH lysR-type" evidence="5">
    <location>
        <begin position="6"/>
        <end position="63"/>
    </location>
</feature>
<dbReference type="InterPro" id="IPR036388">
    <property type="entry name" value="WH-like_DNA-bd_sf"/>
</dbReference>
<evidence type="ECO:0000256" key="1">
    <source>
        <dbReference type="ARBA" id="ARBA00009437"/>
    </source>
</evidence>
<dbReference type="Pfam" id="PF00126">
    <property type="entry name" value="HTH_1"/>
    <property type="match status" value="1"/>
</dbReference>
<keyword evidence="3" id="KW-0238">DNA-binding</keyword>
<dbReference type="AlphaFoldDB" id="A0A918NZJ7"/>
<dbReference type="InterPro" id="IPR005119">
    <property type="entry name" value="LysR_subst-bd"/>
</dbReference>
<dbReference type="InterPro" id="IPR000847">
    <property type="entry name" value="LysR_HTH_N"/>
</dbReference>
<dbReference type="Gene3D" id="1.10.10.10">
    <property type="entry name" value="Winged helix-like DNA-binding domain superfamily/Winged helix DNA-binding domain"/>
    <property type="match status" value="1"/>
</dbReference>
<reference evidence="6" key="1">
    <citation type="journal article" date="2014" name="Int. J. Syst. Evol. Microbiol.">
        <title>Complete genome sequence of Corynebacterium casei LMG S-19264T (=DSM 44701T), isolated from a smear-ripened cheese.</title>
        <authorList>
            <consortium name="US DOE Joint Genome Institute (JGI-PGF)"/>
            <person name="Walter F."/>
            <person name="Albersmeier A."/>
            <person name="Kalinowski J."/>
            <person name="Ruckert C."/>
        </authorList>
    </citation>
    <scope>NUCLEOTIDE SEQUENCE</scope>
    <source>
        <strain evidence="6">KCTC 32182</strain>
    </source>
</reference>
<evidence type="ECO:0000256" key="4">
    <source>
        <dbReference type="ARBA" id="ARBA00023163"/>
    </source>
</evidence>
<dbReference type="CDD" id="cd08422">
    <property type="entry name" value="PBP2_CrgA_like"/>
    <property type="match status" value="1"/>
</dbReference>
<gene>
    <name evidence="6" type="ORF">GCM10011289_06210</name>
</gene>
<dbReference type="GO" id="GO:0006351">
    <property type="term" value="P:DNA-templated transcription"/>
    <property type="evidence" value="ECO:0007669"/>
    <property type="project" value="TreeGrafter"/>
</dbReference>
<organism evidence="6 7">
    <name type="scientific">Paludibacterium paludis</name>
    <dbReference type="NCBI Taxonomy" id="1225769"/>
    <lineage>
        <taxon>Bacteria</taxon>
        <taxon>Pseudomonadati</taxon>
        <taxon>Pseudomonadota</taxon>
        <taxon>Betaproteobacteria</taxon>
        <taxon>Neisseriales</taxon>
        <taxon>Chromobacteriaceae</taxon>
        <taxon>Paludibacterium</taxon>
    </lineage>
</organism>
<protein>
    <submittedName>
        <fullName evidence="6">Transcriptional regulator</fullName>
    </submittedName>
</protein>
<dbReference type="Pfam" id="PF03466">
    <property type="entry name" value="LysR_substrate"/>
    <property type="match status" value="1"/>
</dbReference>
<dbReference type="InterPro" id="IPR036390">
    <property type="entry name" value="WH_DNA-bd_sf"/>
</dbReference>
<proteinExistence type="inferred from homology"/>
<name>A0A918NZJ7_9NEIS</name>
<dbReference type="Proteomes" id="UP000645257">
    <property type="component" value="Unassembled WGS sequence"/>
</dbReference>
<evidence type="ECO:0000259" key="5">
    <source>
        <dbReference type="PROSITE" id="PS50931"/>
    </source>
</evidence>
<evidence type="ECO:0000256" key="2">
    <source>
        <dbReference type="ARBA" id="ARBA00023015"/>
    </source>
</evidence>
<reference evidence="6" key="2">
    <citation type="submission" date="2020-09" db="EMBL/GenBank/DDBJ databases">
        <authorList>
            <person name="Sun Q."/>
            <person name="Kim S."/>
        </authorList>
    </citation>
    <scope>NUCLEOTIDE SEQUENCE</scope>
    <source>
        <strain evidence="6">KCTC 32182</strain>
    </source>
</reference>
<dbReference type="GO" id="GO:0003700">
    <property type="term" value="F:DNA-binding transcription factor activity"/>
    <property type="evidence" value="ECO:0007669"/>
    <property type="project" value="InterPro"/>
</dbReference>
<keyword evidence="7" id="KW-1185">Reference proteome</keyword>
<dbReference type="PROSITE" id="PS50931">
    <property type="entry name" value="HTH_LYSR"/>
    <property type="match status" value="1"/>
</dbReference>
<accession>A0A918NZJ7</accession>
<dbReference type="FunFam" id="1.10.10.10:FF:000001">
    <property type="entry name" value="LysR family transcriptional regulator"/>
    <property type="match status" value="1"/>
</dbReference>